<keyword evidence="2" id="KW-1185">Reference proteome</keyword>
<evidence type="ECO:0000313" key="1">
    <source>
        <dbReference type="EMBL" id="QFR59732.1"/>
    </source>
</evidence>
<organism evidence="1 2">
    <name type="scientific">Acinetobacter phage VB_ApiP_XC38</name>
    <dbReference type="NCBI Taxonomy" id="2655002"/>
    <lineage>
        <taxon>Viruses</taxon>
        <taxon>Duplodnaviria</taxon>
        <taxon>Heunggongvirae</taxon>
        <taxon>Uroviricota</taxon>
        <taxon>Caudoviricetes</taxon>
        <taxon>Schitoviridae</taxon>
        <taxon>Exceevirus</taxon>
        <taxon>Exceevirus Xc38</taxon>
    </lineage>
</organism>
<protein>
    <submittedName>
        <fullName evidence="1">Uncharacterized protein</fullName>
    </submittedName>
</protein>
<gene>
    <name evidence="1" type="ORF">VBApiPXC38_45</name>
</gene>
<sequence length="118" mass="13410">MEKAIQIKFSELINQVSLLGLTVESDKKTVNEQTKVIMNMVNEMVKDIPNKDKWKSYADPQEVFIEPVSVHAYVKLISTVSTFTTAYYLNNIALTTAAVMTIKGYLNKIRKEHGLRSI</sequence>
<dbReference type="EMBL" id="MN508356">
    <property type="protein sequence ID" value="QFR59732.1"/>
    <property type="molecule type" value="Genomic_DNA"/>
</dbReference>
<name>A0A5P8PR28_9CAUD</name>
<reference evidence="1 2" key="1">
    <citation type="submission" date="2019-09" db="EMBL/GenBank/DDBJ databases">
        <title>The characteristics and genome analysis of VB_ApiP_XC38, a novel N4-like phage Infecting Acinetobacter pittii.</title>
        <authorList>
            <person name="Cheng M."/>
        </authorList>
    </citation>
    <scope>NUCLEOTIDE SEQUENCE [LARGE SCALE GENOMIC DNA]</scope>
</reference>
<dbReference type="Proteomes" id="UP000326537">
    <property type="component" value="Segment"/>
</dbReference>
<accession>A0A5P8PR28</accession>
<evidence type="ECO:0000313" key="2">
    <source>
        <dbReference type="Proteomes" id="UP000326537"/>
    </source>
</evidence>
<proteinExistence type="predicted"/>